<accession>A0ABQ7JGC4</accession>
<evidence type="ECO:0000259" key="5">
    <source>
        <dbReference type="SMART" id="SM01403"/>
    </source>
</evidence>
<evidence type="ECO:0000256" key="3">
    <source>
        <dbReference type="ARBA" id="ARBA00023274"/>
    </source>
</evidence>
<comment type="similarity">
    <text evidence="1">Belongs to the universal ribosomal protein uS10 family.</text>
</comment>
<dbReference type="Gene3D" id="3.30.70.600">
    <property type="entry name" value="Ribosomal protein S10 domain"/>
    <property type="match status" value="1"/>
</dbReference>
<keyword evidence="4" id="KW-0812">Transmembrane</keyword>
<feature type="transmembrane region" description="Helical" evidence="4">
    <location>
        <begin position="12"/>
        <end position="32"/>
    </location>
</feature>
<dbReference type="HAMAP" id="MF_00508">
    <property type="entry name" value="Ribosomal_uS10"/>
    <property type="match status" value="1"/>
</dbReference>
<keyword evidence="4" id="KW-0472">Membrane</keyword>
<dbReference type="SMART" id="SM01403">
    <property type="entry name" value="Ribosomal_S10"/>
    <property type="match status" value="1"/>
</dbReference>
<proteinExistence type="inferred from homology"/>
<gene>
    <name evidence="6" type="ORF">IE077_000001</name>
</gene>
<keyword evidence="7" id="KW-1185">Reference proteome</keyword>
<dbReference type="PRINTS" id="PR00971">
    <property type="entry name" value="RIBOSOMALS10"/>
</dbReference>
<keyword evidence="2 6" id="KW-0689">Ribosomal protein</keyword>
<evidence type="ECO:0000313" key="7">
    <source>
        <dbReference type="Proteomes" id="UP000823046"/>
    </source>
</evidence>
<organism evidence="6 7">
    <name type="scientific">Cardiosporidium cionae</name>
    <dbReference type="NCBI Taxonomy" id="476202"/>
    <lineage>
        <taxon>Eukaryota</taxon>
        <taxon>Sar</taxon>
        <taxon>Alveolata</taxon>
        <taxon>Apicomplexa</taxon>
        <taxon>Aconoidasida</taxon>
        <taxon>Nephromycida</taxon>
        <taxon>Cardiosporidium</taxon>
    </lineage>
</organism>
<dbReference type="InterPro" id="IPR036838">
    <property type="entry name" value="Ribosomal_uS10_dom_sf"/>
</dbReference>
<keyword evidence="3" id="KW-0687">Ribonucleoprotein</keyword>
<dbReference type="Pfam" id="PF00338">
    <property type="entry name" value="Ribosomal_S10"/>
    <property type="match status" value="1"/>
</dbReference>
<dbReference type="InterPro" id="IPR001848">
    <property type="entry name" value="Ribosomal_uS10"/>
</dbReference>
<evidence type="ECO:0000256" key="1">
    <source>
        <dbReference type="ARBA" id="ARBA00007102"/>
    </source>
</evidence>
<dbReference type="PANTHER" id="PTHR11700">
    <property type="entry name" value="30S RIBOSOMAL PROTEIN S10 FAMILY MEMBER"/>
    <property type="match status" value="1"/>
</dbReference>
<keyword evidence="4" id="KW-1133">Transmembrane helix</keyword>
<evidence type="ECO:0000256" key="2">
    <source>
        <dbReference type="ARBA" id="ARBA00022980"/>
    </source>
</evidence>
<evidence type="ECO:0000256" key="4">
    <source>
        <dbReference type="SAM" id="Phobius"/>
    </source>
</evidence>
<sequence>MLLLLWIRIHPVHFFVHLTLMHFLFILFFLSLSTATRYNQFLLSVGAYTPTFAQFCGYSYTLSRHRTFPPNFFSREKGISRTTLTSIPFIGRIEDEKKAKKLNPWKASQMKSRESIREIAEDEDKELFWPNGCYLRIKLAAYRKEDMHEAVSSILEGLKHNTALRVKGAASLPTKRKRFSFMRSPFVDKDSREAFQISIHTKIIDIYYDSKSNGTASGKISRFLPIKLPSVVNSEIQFESINRQVKTKDILADYSPRWISKYVEYHTEMEKKIPVIQELLSDTYKGHLHLDWPKSFHELRRFPLVIIEKMLKKVKQNRNEGLARVARGKPEFVQVAKWFD</sequence>
<protein>
    <submittedName>
        <fullName evidence="6">30S ribosomal protein S10</fullName>
    </submittedName>
</protein>
<name>A0ABQ7JGC4_9APIC</name>
<reference evidence="6 7" key="1">
    <citation type="journal article" date="2020" name="bioRxiv">
        <title>Metabolic contributions of an alphaproteobacterial endosymbiont in the apicomplexan Cardiosporidium cionae.</title>
        <authorList>
            <person name="Hunter E.S."/>
            <person name="Paight C.J."/>
            <person name="Lane C.E."/>
        </authorList>
    </citation>
    <scope>NUCLEOTIDE SEQUENCE [LARGE SCALE GENOMIC DNA]</scope>
    <source>
        <strain evidence="6">ESH_2018</strain>
    </source>
</reference>
<comment type="caution">
    <text evidence="6">The sequence shown here is derived from an EMBL/GenBank/DDBJ whole genome shotgun (WGS) entry which is preliminary data.</text>
</comment>
<dbReference type="InterPro" id="IPR027486">
    <property type="entry name" value="Ribosomal_uS10_dom"/>
</dbReference>
<evidence type="ECO:0000313" key="6">
    <source>
        <dbReference type="EMBL" id="KAF8823072.1"/>
    </source>
</evidence>
<dbReference type="GO" id="GO:0005840">
    <property type="term" value="C:ribosome"/>
    <property type="evidence" value="ECO:0007669"/>
    <property type="project" value="UniProtKB-KW"/>
</dbReference>
<dbReference type="SUPFAM" id="SSF54999">
    <property type="entry name" value="Ribosomal protein S10"/>
    <property type="match status" value="1"/>
</dbReference>
<dbReference type="EMBL" id="JADAQX010000003">
    <property type="protein sequence ID" value="KAF8823072.1"/>
    <property type="molecule type" value="Genomic_DNA"/>
</dbReference>
<feature type="domain" description="Small ribosomal subunit protein uS10" evidence="5">
    <location>
        <begin position="136"/>
        <end position="237"/>
    </location>
</feature>
<dbReference type="Proteomes" id="UP000823046">
    <property type="component" value="Unassembled WGS sequence"/>
</dbReference>